<accession>A0ABV7SPZ7</accession>
<sequence>MTARSAHRWFKSSYSGGSGTECVECAYNPNGMFVRDSKQGDGPVLAVRARAWCNFIGALSQGEVGVRGR</sequence>
<keyword evidence="3" id="KW-1185">Reference proteome</keyword>
<comment type="caution">
    <text evidence="2">The sequence shown here is derived from an EMBL/GenBank/DDBJ whole genome shotgun (WGS) entry which is preliminary data.</text>
</comment>
<evidence type="ECO:0000259" key="1">
    <source>
        <dbReference type="Pfam" id="PF04149"/>
    </source>
</evidence>
<dbReference type="RefSeq" id="WP_310777522.1">
    <property type="nucleotide sequence ID" value="NZ_JBHRWR010000039.1"/>
</dbReference>
<gene>
    <name evidence="2" type="ORF">ACFOZ0_31960</name>
</gene>
<proteinExistence type="predicted"/>
<name>A0ABV7SPZ7_9ACTN</name>
<dbReference type="EMBL" id="JBHRWR010000039">
    <property type="protein sequence ID" value="MFC3577797.1"/>
    <property type="molecule type" value="Genomic_DNA"/>
</dbReference>
<dbReference type="InterPro" id="IPR007278">
    <property type="entry name" value="DUF397"/>
</dbReference>
<organism evidence="2 3">
    <name type="scientific">Streptomyces yaanensis</name>
    <dbReference type="NCBI Taxonomy" id="1142239"/>
    <lineage>
        <taxon>Bacteria</taxon>
        <taxon>Bacillati</taxon>
        <taxon>Actinomycetota</taxon>
        <taxon>Actinomycetes</taxon>
        <taxon>Kitasatosporales</taxon>
        <taxon>Streptomycetaceae</taxon>
        <taxon>Streptomyces</taxon>
    </lineage>
</organism>
<protein>
    <submittedName>
        <fullName evidence="2">DUF397 domain-containing protein</fullName>
    </submittedName>
</protein>
<dbReference type="Proteomes" id="UP001595701">
    <property type="component" value="Unassembled WGS sequence"/>
</dbReference>
<dbReference type="Pfam" id="PF04149">
    <property type="entry name" value="DUF397"/>
    <property type="match status" value="1"/>
</dbReference>
<reference evidence="3" key="1">
    <citation type="journal article" date="2019" name="Int. J. Syst. Evol. Microbiol.">
        <title>The Global Catalogue of Microorganisms (GCM) 10K type strain sequencing project: providing services to taxonomists for standard genome sequencing and annotation.</title>
        <authorList>
            <consortium name="The Broad Institute Genomics Platform"/>
            <consortium name="The Broad Institute Genome Sequencing Center for Infectious Disease"/>
            <person name="Wu L."/>
            <person name="Ma J."/>
        </authorList>
    </citation>
    <scope>NUCLEOTIDE SEQUENCE [LARGE SCALE GENOMIC DNA]</scope>
    <source>
        <strain evidence="3">CGMCC 4.7035</strain>
    </source>
</reference>
<feature type="domain" description="DUF397" evidence="1">
    <location>
        <begin position="8"/>
        <end position="59"/>
    </location>
</feature>
<evidence type="ECO:0000313" key="3">
    <source>
        <dbReference type="Proteomes" id="UP001595701"/>
    </source>
</evidence>
<evidence type="ECO:0000313" key="2">
    <source>
        <dbReference type="EMBL" id="MFC3577797.1"/>
    </source>
</evidence>